<dbReference type="InterPro" id="IPR050266">
    <property type="entry name" value="AB_hydrolase_sf"/>
</dbReference>
<evidence type="ECO:0000259" key="1">
    <source>
        <dbReference type="Pfam" id="PF00561"/>
    </source>
</evidence>
<dbReference type="Proteomes" id="UP001174694">
    <property type="component" value="Unassembled WGS sequence"/>
</dbReference>
<dbReference type="GO" id="GO:0016020">
    <property type="term" value="C:membrane"/>
    <property type="evidence" value="ECO:0007669"/>
    <property type="project" value="TreeGrafter"/>
</dbReference>
<dbReference type="SUPFAM" id="SSF53474">
    <property type="entry name" value="alpha/beta-Hydrolases"/>
    <property type="match status" value="1"/>
</dbReference>
<dbReference type="AlphaFoldDB" id="A0AA38RFW2"/>
<dbReference type="EMBL" id="JANBVO010000011">
    <property type="protein sequence ID" value="KAJ9149036.1"/>
    <property type="molecule type" value="Genomic_DNA"/>
</dbReference>
<keyword evidence="3" id="KW-1185">Reference proteome</keyword>
<dbReference type="PANTHER" id="PTHR43798:SF33">
    <property type="entry name" value="HYDROLASE, PUTATIVE (AFU_ORTHOLOGUE AFUA_2G14860)-RELATED"/>
    <property type="match status" value="1"/>
</dbReference>
<evidence type="ECO:0000313" key="2">
    <source>
        <dbReference type="EMBL" id="KAJ9149036.1"/>
    </source>
</evidence>
<dbReference type="PANTHER" id="PTHR43798">
    <property type="entry name" value="MONOACYLGLYCEROL LIPASE"/>
    <property type="match status" value="1"/>
</dbReference>
<name>A0AA38RFW2_9PEZI</name>
<accession>A0AA38RFW2</accession>
<protein>
    <submittedName>
        <fullName evidence="2">Alpha/beta-hydrolase</fullName>
    </submittedName>
</protein>
<feature type="domain" description="AB hydrolase-1" evidence="1">
    <location>
        <begin position="39"/>
        <end position="284"/>
    </location>
</feature>
<proteinExistence type="predicted"/>
<organism evidence="2 3">
    <name type="scientific">Pleurostoma richardsiae</name>
    <dbReference type="NCBI Taxonomy" id="41990"/>
    <lineage>
        <taxon>Eukaryota</taxon>
        <taxon>Fungi</taxon>
        <taxon>Dikarya</taxon>
        <taxon>Ascomycota</taxon>
        <taxon>Pezizomycotina</taxon>
        <taxon>Sordariomycetes</taxon>
        <taxon>Sordariomycetidae</taxon>
        <taxon>Calosphaeriales</taxon>
        <taxon>Pleurostomataceae</taxon>
        <taxon>Pleurostoma</taxon>
    </lineage>
</organism>
<dbReference type="Gene3D" id="3.40.50.1820">
    <property type="entry name" value="alpha/beta hydrolase"/>
    <property type="match status" value="1"/>
</dbReference>
<dbReference type="InterPro" id="IPR000073">
    <property type="entry name" value="AB_hydrolase_1"/>
</dbReference>
<evidence type="ECO:0000313" key="3">
    <source>
        <dbReference type="Proteomes" id="UP001174694"/>
    </source>
</evidence>
<comment type="caution">
    <text evidence="2">The sequence shown here is derived from an EMBL/GenBank/DDBJ whole genome shotgun (WGS) entry which is preliminary data.</text>
</comment>
<dbReference type="InterPro" id="IPR029058">
    <property type="entry name" value="AB_hydrolase_fold"/>
</dbReference>
<reference evidence="2" key="1">
    <citation type="submission" date="2022-07" db="EMBL/GenBank/DDBJ databases">
        <title>Fungi with potential for degradation of polypropylene.</title>
        <authorList>
            <person name="Gostincar C."/>
        </authorList>
    </citation>
    <scope>NUCLEOTIDE SEQUENCE</scope>
    <source>
        <strain evidence="2">EXF-13308</strain>
    </source>
</reference>
<dbReference type="Pfam" id="PF00561">
    <property type="entry name" value="Abhydrolase_1"/>
    <property type="match status" value="1"/>
</dbReference>
<sequence>MADSPLSDGDHFFNADSVTFHYRVRGSGPILVAQSVGWGMPGSYLWNGMGPRLERAHTVVYFEPRGNGGSSQPIDEATMTSGTMAEDLEHLRAQLGLESFPALLGHSNGACIALRYAEQHPQRVKKLVLIDAEIQDAPANDSFATWAAKRKDDPVYGAALHMLQGMFVAPPQTDEAFAEGMDKILPWYFSDQRNVEVFRAGMSEEGSRPSVWPFLRQGSQDRQPENRLLHVAEGGKVTARTLVIWGREDAMCSLVAAKAVAGAIKGAKLVLVDGAGHMPWIEKPELFHKEVDMFLDE</sequence>
<gene>
    <name evidence="2" type="ORF">NKR23_g4710</name>
</gene>